<name>A0A1Z4JPC6_LEPBY</name>
<evidence type="ECO:0000313" key="2">
    <source>
        <dbReference type="EMBL" id="BAY58560.1"/>
    </source>
</evidence>
<accession>A0A1Z4JPC6</accession>
<sequence>MPRESTLIQSSSTPQKTYSFPEQRRIGQIGEEILDSYLKRSYFLEPANRTLQDYEIDRIATPLSGGRSWYLEYKTDLKADTTGNAFIETIGADANRKNQGWVTKSRADILVYYLPFSGRVYVLPMTRIRGFLTYWTNRYEVKTAQNAKYRTHGLIVPLFELNAVGFLARIRSIDHSRFT</sequence>
<gene>
    <name evidence="2" type="ORF">NIES2135_54330</name>
</gene>
<organism evidence="2 3">
    <name type="scientific">Leptolyngbya boryana NIES-2135</name>
    <dbReference type="NCBI Taxonomy" id="1973484"/>
    <lineage>
        <taxon>Bacteria</taxon>
        <taxon>Bacillati</taxon>
        <taxon>Cyanobacteriota</taxon>
        <taxon>Cyanophyceae</taxon>
        <taxon>Leptolyngbyales</taxon>
        <taxon>Leptolyngbyaceae</taxon>
        <taxon>Leptolyngbya group</taxon>
        <taxon>Leptolyngbya</taxon>
    </lineage>
</organism>
<dbReference type="Proteomes" id="UP000217895">
    <property type="component" value="Chromosome"/>
</dbReference>
<dbReference type="AlphaFoldDB" id="A0A1Z4JPC6"/>
<evidence type="ECO:0000256" key="1">
    <source>
        <dbReference type="SAM" id="MobiDB-lite"/>
    </source>
</evidence>
<feature type="region of interest" description="Disordered" evidence="1">
    <location>
        <begin position="1"/>
        <end position="20"/>
    </location>
</feature>
<reference evidence="2 3" key="1">
    <citation type="submission" date="2017-06" db="EMBL/GenBank/DDBJ databases">
        <title>Genome sequencing of cyanobaciteial culture collection at National Institute for Environmental Studies (NIES).</title>
        <authorList>
            <person name="Hirose Y."/>
            <person name="Shimura Y."/>
            <person name="Fujisawa T."/>
            <person name="Nakamura Y."/>
            <person name="Kawachi M."/>
        </authorList>
    </citation>
    <scope>NUCLEOTIDE SEQUENCE [LARGE SCALE GENOMIC DNA]</scope>
    <source>
        <strain evidence="2 3">NIES-2135</strain>
    </source>
</reference>
<dbReference type="EMBL" id="AP018203">
    <property type="protein sequence ID" value="BAY58560.1"/>
    <property type="molecule type" value="Genomic_DNA"/>
</dbReference>
<evidence type="ECO:0000313" key="3">
    <source>
        <dbReference type="Proteomes" id="UP000217895"/>
    </source>
</evidence>
<protein>
    <submittedName>
        <fullName evidence="2">Uncharacterized protein</fullName>
    </submittedName>
</protein>
<keyword evidence="3" id="KW-1185">Reference proteome</keyword>
<proteinExistence type="predicted"/>